<dbReference type="AlphaFoldDB" id="A0A0D9NHU6"/>
<sequence length="100" mass="11817">MKAHVLNQGQNSYNGFSHHDNHSYITAGPVFYCWGMQWEDTLWLDIFNQEASCIVRQTYRLRTLIRSLRDPYGQTPSLALFFESPEWKYFPEDEESGVHL</sequence>
<evidence type="ECO:0000313" key="2">
    <source>
        <dbReference type="Proteomes" id="UP000054544"/>
    </source>
</evidence>
<name>A0A0D9NHU6_METAN</name>
<dbReference type="Proteomes" id="UP000054544">
    <property type="component" value="Unassembled WGS sequence"/>
</dbReference>
<feature type="non-terminal residue" evidence="1">
    <location>
        <position position="100"/>
    </location>
</feature>
<dbReference type="EMBL" id="KE385038">
    <property type="protein sequence ID" value="KJK73288.1"/>
    <property type="molecule type" value="Genomic_DNA"/>
</dbReference>
<proteinExistence type="predicted"/>
<keyword evidence="2" id="KW-1185">Reference proteome</keyword>
<protein>
    <submittedName>
        <fullName evidence="1">Uncharacterized protein</fullName>
    </submittedName>
</protein>
<reference evidence="2" key="1">
    <citation type="journal article" date="2014" name="BMC Genomics">
        <title>The genome sequence of the biocontrol fungus Metarhizium anisopliae and comparative genomics of Metarhizium species.</title>
        <authorList>
            <person name="Pattemore J.A."/>
            <person name="Hane J.K."/>
            <person name="Williams A.H."/>
            <person name="Wilson B.A."/>
            <person name="Stodart B.J."/>
            <person name="Ash G.J."/>
        </authorList>
    </citation>
    <scope>NUCLEOTIDE SEQUENCE [LARGE SCALE GENOMIC DNA]</scope>
    <source>
        <strain evidence="2">BRIP 53293</strain>
    </source>
</reference>
<gene>
    <name evidence="1" type="ORF">H634G_11623</name>
</gene>
<accession>A0A0D9NHU6</accession>
<organism evidence="1 2">
    <name type="scientific">Metarhizium anisopliae BRIP 53293</name>
    <dbReference type="NCBI Taxonomy" id="1291518"/>
    <lineage>
        <taxon>Eukaryota</taxon>
        <taxon>Fungi</taxon>
        <taxon>Dikarya</taxon>
        <taxon>Ascomycota</taxon>
        <taxon>Pezizomycotina</taxon>
        <taxon>Sordariomycetes</taxon>
        <taxon>Hypocreomycetidae</taxon>
        <taxon>Hypocreales</taxon>
        <taxon>Clavicipitaceae</taxon>
        <taxon>Metarhizium</taxon>
    </lineage>
</organism>
<evidence type="ECO:0000313" key="1">
    <source>
        <dbReference type="EMBL" id="KJK73288.1"/>
    </source>
</evidence>